<evidence type="ECO:0000256" key="4">
    <source>
        <dbReference type="ARBA" id="ARBA00023054"/>
    </source>
</evidence>
<dbReference type="PANTHER" id="PTHR30288:SF0">
    <property type="entry name" value="FLAGELLAR HOOK-ASSOCIATED PROTEIN 2"/>
    <property type="match status" value="1"/>
</dbReference>
<dbReference type="GO" id="GO:0007155">
    <property type="term" value="P:cell adhesion"/>
    <property type="evidence" value="ECO:0007669"/>
    <property type="project" value="InterPro"/>
</dbReference>
<evidence type="ECO:0000256" key="2">
    <source>
        <dbReference type="ARBA" id="ARBA00009764"/>
    </source>
</evidence>
<evidence type="ECO:0000256" key="5">
    <source>
        <dbReference type="ARBA" id="ARBA00023143"/>
    </source>
</evidence>
<evidence type="ECO:0000256" key="3">
    <source>
        <dbReference type="ARBA" id="ARBA00011255"/>
    </source>
</evidence>
<reference evidence="10 11" key="1">
    <citation type="submission" date="2019-02" db="EMBL/GenBank/DDBJ databases">
        <title>Deep-cultivation of Planctomycetes and their phenomic and genomic characterization uncovers novel biology.</title>
        <authorList>
            <person name="Wiegand S."/>
            <person name="Jogler M."/>
            <person name="Boedeker C."/>
            <person name="Pinto D."/>
            <person name="Vollmers J."/>
            <person name="Rivas-Marin E."/>
            <person name="Kohn T."/>
            <person name="Peeters S.H."/>
            <person name="Heuer A."/>
            <person name="Rast P."/>
            <person name="Oberbeckmann S."/>
            <person name="Bunk B."/>
            <person name="Jeske O."/>
            <person name="Meyerdierks A."/>
            <person name="Storesund J.E."/>
            <person name="Kallscheuer N."/>
            <person name="Luecker S."/>
            <person name="Lage O.M."/>
            <person name="Pohl T."/>
            <person name="Merkel B.J."/>
            <person name="Hornburger P."/>
            <person name="Mueller R.-W."/>
            <person name="Bruemmer F."/>
            <person name="Labrenz M."/>
            <person name="Spormann A.M."/>
            <person name="Op Den Camp H."/>
            <person name="Overmann J."/>
            <person name="Amann R."/>
            <person name="Jetten M.S.M."/>
            <person name="Mascher T."/>
            <person name="Medema M.H."/>
            <person name="Devos D.P."/>
            <person name="Kaster A.-K."/>
            <person name="Ovreas L."/>
            <person name="Rohde M."/>
            <person name="Galperin M.Y."/>
            <person name="Jogler C."/>
        </authorList>
    </citation>
    <scope>NUCLEOTIDE SEQUENCE [LARGE SCALE GENOMIC DNA]</scope>
    <source>
        <strain evidence="10 11">Pla22</strain>
    </source>
</reference>
<dbReference type="AlphaFoldDB" id="A0A5C5WEN8"/>
<dbReference type="InterPro" id="IPR010809">
    <property type="entry name" value="FliD_C"/>
</dbReference>
<proteinExistence type="inferred from homology"/>
<evidence type="ECO:0000259" key="9">
    <source>
        <dbReference type="Pfam" id="PF07195"/>
    </source>
</evidence>
<protein>
    <recommendedName>
        <fullName evidence="7">Filament cap protein</fullName>
    </recommendedName>
    <alternativeName>
        <fullName evidence="6">Flagellar cap protein</fullName>
    </alternativeName>
</protein>
<keyword evidence="4" id="KW-0175">Coiled coil</keyword>
<comment type="subunit">
    <text evidence="3">Homopentamer.</text>
</comment>
<dbReference type="InterPro" id="IPR040026">
    <property type="entry name" value="FliD"/>
</dbReference>
<evidence type="ECO:0000256" key="1">
    <source>
        <dbReference type="ARBA" id="ARBA00004365"/>
    </source>
</evidence>
<dbReference type="Pfam" id="PF02465">
    <property type="entry name" value="FliD_N"/>
    <property type="match status" value="1"/>
</dbReference>
<dbReference type="OrthoDB" id="244268at2"/>
<feature type="domain" description="Flagellar hook-associated protein 2 N-terminal" evidence="8">
    <location>
        <begin position="12"/>
        <end position="108"/>
    </location>
</feature>
<keyword evidence="10" id="KW-0282">Flagellum</keyword>
<comment type="similarity">
    <text evidence="2">Belongs to the FliD family.</text>
</comment>
<sequence length="1034" mass="106804">MGRIQSSIGLVTGTDIVGTVDQLMAINGQPRDRLVSRTNTLRSEQQSIAELTASVIGVQLAGKQLSNVSTFRSKSSESSNAEVLTATAGSKAIAATHEIRTLQTAATHGVESRVRFDSDTEALGFTGSLAIQTEGFLDQSVSLSKLNNGRGVDAGKIRITDRSGQSAEIDLSKAKTIDDVLQTINDASIDVLATTEGGKIKLVDQTGETESNLIVDQLGDAETAADLGLWGVDVAADSVTGFDLTFNVSATTDLSQLRQGKGIRQADGDDIAIKLSDGTSLNVDFGDFGGASEPTIQDVLDHLNSLNPAKLSASFTSEGIEVKDLTTGSGKFSIANAEDSSTASDLGLIGSTSSDTIVAEYEPQVLRGTSLNQLAGGAGLAGLTSLDITTADGSSASIDLSSATNTAEVIDAINGSGLSLIARLNDAGTGLRIRDVSGGTGNLTISSLDDTSDRLGVTADTADDIVVGTNLNKQSVTLDTKLTDLNRGVGVGKGSFTITDSNGGIGAINLTTDGISTVGDLIDKINGLSIDVSASLNEAGDGITIVDTGDGDATLTITDSGTGTSAKKLGIVGTATDQTIGGSTVSALVGSQADRITIEATDSLAEIAEKINASDRYATATVNLNDDGSYSLRVRSNKGGADGRFGIVTDGFDLDIETTAKAQDAVIAVSTDGSSERLFTSSDGVFEIDGEGTTSTAITSSTKLTDLASGAGSGSFTITDSSGAKSAINITVQNITTVGELVDAFNDLGIGVKASINEDATGITLIDTAGGDETMTVTDVGNGIAASSLGIEGEAESQTIDGSTVNALIGTGQATSGDDETGLTFTLKQLSDETITVRVAEDTSGITKAAKSFADQYNKLVDKLESLTFFNAEDNEIGLLFGSSEAQRIRQGYTRLLSGTITGAGNIKSIGQVGLRFNDQGKLDLNTTKLTEAIENGREDVEAFFTTEDTGLSDRLDTLAESLAGVGSSLLLNRSQTLSSQIERYDDQVTSMNSRLEKQREQLLLQFYRTEETISKLQSNSSAIDQIQRITIPT</sequence>
<comment type="subcellular location">
    <subcellularLocation>
        <location evidence="1">Bacterial flagellum</location>
    </subcellularLocation>
</comment>
<keyword evidence="5" id="KW-0975">Bacterial flagellum</keyword>
<evidence type="ECO:0000259" key="8">
    <source>
        <dbReference type="Pfam" id="PF02465"/>
    </source>
</evidence>
<evidence type="ECO:0000313" key="10">
    <source>
        <dbReference type="EMBL" id="TWT49204.1"/>
    </source>
</evidence>
<keyword evidence="11" id="KW-1185">Reference proteome</keyword>
<accession>A0A5C5WEN8</accession>
<dbReference type="Pfam" id="PF07195">
    <property type="entry name" value="FliD_C"/>
    <property type="match status" value="1"/>
</dbReference>
<evidence type="ECO:0000256" key="6">
    <source>
        <dbReference type="ARBA" id="ARBA00033074"/>
    </source>
</evidence>
<gene>
    <name evidence="10" type="primary">fliD</name>
    <name evidence="10" type="ORF">Pla22_43960</name>
</gene>
<dbReference type="InterPro" id="IPR003481">
    <property type="entry name" value="FliD_N"/>
</dbReference>
<dbReference type="Proteomes" id="UP000316598">
    <property type="component" value="Unassembled WGS sequence"/>
</dbReference>
<comment type="caution">
    <text evidence="10">The sequence shown here is derived from an EMBL/GenBank/DDBJ whole genome shotgun (WGS) entry which is preliminary data.</text>
</comment>
<name>A0A5C5WEN8_9BACT</name>
<feature type="domain" description="Flagellar hook-associated protein 2 C-terminal" evidence="9">
    <location>
        <begin position="821"/>
        <end position="1019"/>
    </location>
</feature>
<dbReference type="EMBL" id="SJPI01000003">
    <property type="protein sequence ID" value="TWT49204.1"/>
    <property type="molecule type" value="Genomic_DNA"/>
</dbReference>
<dbReference type="GO" id="GO:0071973">
    <property type="term" value="P:bacterial-type flagellum-dependent cell motility"/>
    <property type="evidence" value="ECO:0007669"/>
    <property type="project" value="TreeGrafter"/>
</dbReference>
<dbReference type="PANTHER" id="PTHR30288">
    <property type="entry name" value="FLAGELLAR CAP/ASSEMBLY PROTEIN FLID"/>
    <property type="match status" value="1"/>
</dbReference>
<organism evidence="10 11">
    <name type="scientific">Rubripirellula amarantea</name>
    <dbReference type="NCBI Taxonomy" id="2527999"/>
    <lineage>
        <taxon>Bacteria</taxon>
        <taxon>Pseudomonadati</taxon>
        <taxon>Planctomycetota</taxon>
        <taxon>Planctomycetia</taxon>
        <taxon>Pirellulales</taxon>
        <taxon>Pirellulaceae</taxon>
        <taxon>Rubripirellula</taxon>
    </lineage>
</organism>
<evidence type="ECO:0000256" key="7">
    <source>
        <dbReference type="ARBA" id="ARBA00033192"/>
    </source>
</evidence>
<dbReference type="GO" id="GO:0009421">
    <property type="term" value="C:bacterial-type flagellum filament cap"/>
    <property type="evidence" value="ECO:0007669"/>
    <property type="project" value="InterPro"/>
</dbReference>
<keyword evidence="10" id="KW-0966">Cell projection</keyword>
<keyword evidence="10" id="KW-0969">Cilium</keyword>
<dbReference type="GO" id="GO:0009424">
    <property type="term" value="C:bacterial-type flagellum hook"/>
    <property type="evidence" value="ECO:0007669"/>
    <property type="project" value="InterPro"/>
</dbReference>
<evidence type="ECO:0000313" key="11">
    <source>
        <dbReference type="Proteomes" id="UP000316598"/>
    </source>
</evidence>
<dbReference type="RefSeq" id="WP_146516757.1">
    <property type="nucleotide sequence ID" value="NZ_SJPI01000003.1"/>
</dbReference>